<dbReference type="InterPro" id="IPR005524">
    <property type="entry name" value="DUF318"/>
</dbReference>
<organism evidence="8 9">
    <name type="scientific">Kitasatospora paranensis</name>
    <dbReference type="NCBI Taxonomy" id="258053"/>
    <lineage>
        <taxon>Bacteria</taxon>
        <taxon>Bacillati</taxon>
        <taxon>Actinomycetota</taxon>
        <taxon>Actinomycetes</taxon>
        <taxon>Kitasatosporales</taxon>
        <taxon>Streptomycetaceae</taxon>
        <taxon>Kitasatospora</taxon>
    </lineage>
</organism>
<feature type="transmembrane region" description="Helical" evidence="7">
    <location>
        <begin position="115"/>
        <end position="136"/>
    </location>
</feature>
<sequence length="392" mass="41708">MNAVLHALKITGSMTWEITWALILGFALSAVVQAVVRKATVVGLLGDARPRTLAVAAGLGAASSSCSYAAVALARSLFRRGADFTAAMAFEIASTNLVVELGVILALLMGWQFTAAEFVGGPVMIVLLAVLFRLFLRDALLREARAQADEGRAGSMEGHAAMDMSVRTEGSFARRLLSGEGWTATSHVFVMEWAAILRDLVLGLLIAGAVAAWVPDTFWQTFFFEGHPLAAKIWGPLIGPLVAIASFVCSIGNVPLAVVLWKGGISFGGVVAFIFADLLILPILNIYRKYYGARTTLFLLGTFYASMVVAGYVVELLFGGLGLIPDPADATIPMEGVSWNYTTYLNIVFLLLAAALVVRFFRTGGRGMLRMMGGSPDTGGGEGHRHAQAEQG</sequence>
<keyword evidence="9" id="KW-1185">Reference proteome</keyword>
<gene>
    <name evidence="8" type="ORF">ACFQMG_27735</name>
</gene>
<protein>
    <submittedName>
        <fullName evidence="8">Permease</fullName>
    </submittedName>
</protein>
<keyword evidence="3" id="KW-1003">Cell membrane</keyword>
<dbReference type="EMBL" id="JBHTAJ010000066">
    <property type="protein sequence ID" value="MFC7183343.1"/>
    <property type="molecule type" value="Genomic_DNA"/>
</dbReference>
<comment type="subcellular location">
    <subcellularLocation>
        <location evidence="1">Cell membrane</location>
        <topology evidence="1">Multi-pass membrane protein</topology>
    </subcellularLocation>
</comment>
<feature type="transmembrane region" description="Helical" evidence="7">
    <location>
        <begin position="299"/>
        <end position="324"/>
    </location>
</feature>
<feature type="transmembrane region" description="Helical" evidence="7">
    <location>
        <begin position="53"/>
        <end position="74"/>
    </location>
</feature>
<dbReference type="PANTHER" id="PTHR42775">
    <property type="entry name" value="PERMEASE RV2963-RELATED"/>
    <property type="match status" value="1"/>
</dbReference>
<accession>A0ABW2G490</accession>
<dbReference type="InterPro" id="IPR053166">
    <property type="entry name" value="UPF0718_permease"/>
</dbReference>
<name>A0ABW2G490_9ACTN</name>
<evidence type="ECO:0000256" key="2">
    <source>
        <dbReference type="ARBA" id="ARBA00006386"/>
    </source>
</evidence>
<dbReference type="Proteomes" id="UP001596435">
    <property type="component" value="Unassembled WGS sequence"/>
</dbReference>
<keyword evidence="4 7" id="KW-0812">Transmembrane</keyword>
<feature type="transmembrane region" description="Helical" evidence="7">
    <location>
        <begin position="86"/>
        <end position="109"/>
    </location>
</feature>
<evidence type="ECO:0000256" key="7">
    <source>
        <dbReference type="SAM" id="Phobius"/>
    </source>
</evidence>
<feature type="transmembrane region" description="Helical" evidence="7">
    <location>
        <begin position="344"/>
        <end position="361"/>
    </location>
</feature>
<evidence type="ECO:0000256" key="6">
    <source>
        <dbReference type="ARBA" id="ARBA00023136"/>
    </source>
</evidence>
<comment type="caution">
    <text evidence="8">The sequence shown here is derived from an EMBL/GenBank/DDBJ whole genome shotgun (WGS) entry which is preliminary data.</text>
</comment>
<dbReference type="RefSeq" id="WP_345709020.1">
    <property type="nucleotide sequence ID" value="NZ_BAABKV010000001.1"/>
</dbReference>
<dbReference type="Pfam" id="PF03773">
    <property type="entry name" value="ArsP_1"/>
    <property type="match status" value="1"/>
</dbReference>
<evidence type="ECO:0000256" key="5">
    <source>
        <dbReference type="ARBA" id="ARBA00022989"/>
    </source>
</evidence>
<feature type="transmembrane region" description="Helical" evidence="7">
    <location>
        <begin position="267"/>
        <end position="287"/>
    </location>
</feature>
<evidence type="ECO:0000256" key="4">
    <source>
        <dbReference type="ARBA" id="ARBA00022692"/>
    </source>
</evidence>
<evidence type="ECO:0000256" key="3">
    <source>
        <dbReference type="ARBA" id="ARBA00022475"/>
    </source>
</evidence>
<proteinExistence type="inferred from homology"/>
<keyword evidence="5 7" id="KW-1133">Transmembrane helix</keyword>
<evidence type="ECO:0000313" key="9">
    <source>
        <dbReference type="Proteomes" id="UP001596435"/>
    </source>
</evidence>
<reference evidence="9" key="1">
    <citation type="journal article" date="2019" name="Int. J. Syst. Evol. Microbiol.">
        <title>The Global Catalogue of Microorganisms (GCM) 10K type strain sequencing project: providing services to taxonomists for standard genome sequencing and annotation.</title>
        <authorList>
            <consortium name="The Broad Institute Genomics Platform"/>
            <consortium name="The Broad Institute Genome Sequencing Center for Infectious Disease"/>
            <person name="Wu L."/>
            <person name="Ma J."/>
        </authorList>
    </citation>
    <scope>NUCLEOTIDE SEQUENCE [LARGE SCALE GENOMIC DNA]</scope>
    <source>
        <strain evidence="9">CGMCC 1.12859</strain>
    </source>
</reference>
<feature type="transmembrane region" description="Helical" evidence="7">
    <location>
        <begin position="237"/>
        <end position="261"/>
    </location>
</feature>
<comment type="similarity">
    <text evidence="2">Belongs to the UPF0718 family.</text>
</comment>
<dbReference type="PANTHER" id="PTHR42775:SF1">
    <property type="entry name" value="PERMEASE RV2963-RELATED"/>
    <property type="match status" value="1"/>
</dbReference>
<keyword evidence="6 7" id="KW-0472">Membrane</keyword>
<evidence type="ECO:0000256" key="1">
    <source>
        <dbReference type="ARBA" id="ARBA00004651"/>
    </source>
</evidence>
<evidence type="ECO:0000313" key="8">
    <source>
        <dbReference type="EMBL" id="MFC7183343.1"/>
    </source>
</evidence>